<dbReference type="RefSeq" id="WP_110020654.1">
    <property type="nucleotide sequence ID" value="NZ_QGTJ01000019.1"/>
</dbReference>
<dbReference type="AlphaFoldDB" id="A0A317MQK7"/>
<dbReference type="Proteomes" id="UP000246569">
    <property type="component" value="Unassembled WGS sequence"/>
</dbReference>
<dbReference type="InterPro" id="IPR011010">
    <property type="entry name" value="DNA_brk_join_enz"/>
</dbReference>
<feature type="domain" description="Integrase lambda-type N-terminal DNA-binding" evidence="6">
    <location>
        <begin position="1"/>
        <end position="60"/>
    </location>
</feature>
<dbReference type="Gene3D" id="1.10.443.10">
    <property type="entry name" value="Intergrase catalytic core"/>
    <property type="match status" value="1"/>
</dbReference>
<sequence length="373" mass="42109">MAPRPRRPGHRDLPPNLYRYGGSWVYIRPDTGERVTLKGVTDRKIAIEAARRLNAKLTPTAEMKAQAAVERAIGAEPAVGSFGALADRFVHEFLPGRQLAERTLADYTDRIGKLRNHFGPERLVQTIETAEIAAYLDTRPANSGNKDRALMLLFWKFTASKGVTQNNPVEATFRARNTKQRQRLSIGAFHAIRSAAAPWFQIALDLALVTLQRRGDLVSIRYDDIRDDRLHVEQGKVERHGTGKVAQRVGPQLAEIVARSRASAIASPFILHRRPLKRRAEYLNGKEHWSQIEPEMLSREFQRLRDSLHLYDDLPAASRPTFHEIRSLGAALYRDAGVDPQNLLGHETAEMTDHYLAGHWTRFDDVVELPITG</sequence>
<evidence type="ECO:0000313" key="7">
    <source>
        <dbReference type="EMBL" id="PWV58352.1"/>
    </source>
</evidence>
<dbReference type="Gene3D" id="3.30.160.60">
    <property type="entry name" value="Classic Zinc Finger"/>
    <property type="match status" value="1"/>
</dbReference>
<dbReference type="OrthoDB" id="8781634at2"/>
<organism evidence="7 8">
    <name type="scientific">Plasticicumulans acidivorans</name>
    <dbReference type="NCBI Taxonomy" id="886464"/>
    <lineage>
        <taxon>Bacteria</taxon>
        <taxon>Pseudomonadati</taxon>
        <taxon>Pseudomonadota</taxon>
        <taxon>Gammaproteobacteria</taxon>
        <taxon>Candidatus Competibacteraceae</taxon>
        <taxon>Plasticicumulans</taxon>
    </lineage>
</organism>
<dbReference type="GO" id="GO:0008907">
    <property type="term" value="F:integrase activity"/>
    <property type="evidence" value="ECO:0007669"/>
    <property type="project" value="InterPro"/>
</dbReference>
<dbReference type="InterPro" id="IPR015094">
    <property type="entry name" value="Integrase_lambda-typ_DNA-bd_N"/>
</dbReference>
<comment type="caution">
    <text evidence="7">The sequence shown here is derived from an EMBL/GenBank/DDBJ whole genome shotgun (WGS) entry which is preliminary data.</text>
</comment>
<dbReference type="SUPFAM" id="SSF56349">
    <property type="entry name" value="DNA breaking-rejoining enzymes"/>
    <property type="match status" value="1"/>
</dbReference>
<comment type="similarity">
    <text evidence="1">Belongs to the 'phage' integrase family.</text>
</comment>
<evidence type="ECO:0000256" key="1">
    <source>
        <dbReference type="ARBA" id="ARBA00008857"/>
    </source>
</evidence>
<dbReference type="Pfam" id="PF00589">
    <property type="entry name" value="Phage_integrase"/>
    <property type="match status" value="1"/>
</dbReference>
<evidence type="ECO:0000313" key="8">
    <source>
        <dbReference type="Proteomes" id="UP000246569"/>
    </source>
</evidence>
<keyword evidence="4" id="KW-0233">DNA recombination</keyword>
<keyword evidence="2" id="KW-0229">DNA integration</keyword>
<keyword evidence="3" id="KW-0238">DNA-binding</keyword>
<name>A0A317MQK7_9GAMM</name>
<keyword evidence="8" id="KW-1185">Reference proteome</keyword>
<dbReference type="Pfam" id="PF09003">
    <property type="entry name" value="Arm-DNA-bind_1"/>
    <property type="match status" value="1"/>
</dbReference>
<reference evidence="7 8" key="1">
    <citation type="submission" date="2018-05" db="EMBL/GenBank/DDBJ databases">
        <title>Genomic Encyclopedia of Type Strains, Phase IV (KMG-IV): sequencing the most valuable type-strain genomes for metagenomic binning, comparative biology and taxonomic classification.</title>
        <authorList>
            <person name="Goeker M."/>
        </authorList>
    </citation>
    <scope>NUCLEOTIDE SEQUENCE [LARGE SCALE GENOMIC DNA]</scope>
    <source>
        <strain evidence="7 8">DSM 23606</strain>
    </source>
</reference>
<dbReference type="InterPro" id="IPR010998">
    <property type="entry name" value="Integrase_recombinase_N"/>
</dbReference>
<dbReference type="InterPro" id="IPR013762">
    <property type="entry name" value="Integrase-like_cat_sf"/>
</dbReference>
<evidence type="ECO:0000256" key="4">
    <source>
        <dbReference type="ARBA" id="ARBA00023172"/>
    </source>
</evidence>
<accession>A0A317MQK7</accession>
<dbReference type="Gene3D" id="1.10.150.130">
    <property type="match status" value="1"/>
</dbReference>
<evidence type="ECO:0000256" key="2">
    <source>
        <dbReference type="ARBA" id="ARBA00022908"/>
    </source>
</evidence>
<proteinExistence type="inferred from homology"/>
<dbReference type="GO" id="GO:0003677">
    <property type="term" value="F:DNA binding"/>
    <property type="evidence" value="ECO:0007669"/>
    <property type="project" value="UniProtKB-KW"/>
</dbReference>
<evidence type="ECO:0000256" key="3">
    <source>
        <dbReference type="ARBA" id="ARBA00023125"/>
    </source>
</evidence>
<dbReference type="GO" id="GO:0006310">
    <property type="term" value="P:DNA recombination"/>
    <property type="evidence" value="ECO:0007669"/>
    <property type="project" value="UniProtKB-KW"/>
</dbReference>
<evidence type="ECO:0000259" key="5">
    <source>
        <dbReference type="Pfam" id="PF00589"/>
    </source>
</evidence>
<dbReference type="EMBL" id="QGTJ01000019">
    <property type="protein sequence ID" value="PWV58352.1"/>
    <property type="molecule type" value="Genomic_DNA"/>
</dbReference>
<dbReference type="InterPro" id="IPR002104">
    <property type="entry name" value="Integrase_catalytic"/>
</dbReference>
<feature type="domain" description="Tyr recombinase" evidence="5">
    <location>
        <begin position="195"/>
        <end position="357"/>
    </location>
</feature>
<protein>
    <submittedName>
        <fullName evidence="7">Lambda integrase-like protein</fullName>
    </submittedName>
</protein>
<evidence type="ECO:0000259" key="6">
    <source>
        <dbReference type="Pfam" id="PF09003"/>
    </source>
</evidence>
<gene>
    <name evidence="7" type="ORF">C7443_11925</name>
</gene>